<feature type="transmembrane region" description="Helical" evidence="6">
    <location>
        <begin position="266"/>
        <end position="287"/>
    </location>
</feature>
<dbReference type="InterPro" id="IPR036866">
    <property type="entry name" value="RibonucZ/Hydroxyglut_hydro"/>
</dbReference>
<evidence type="ECO:0000313" key="9">
    <source>
        <dbReference type="Proteomes" id="UP000184226"/>
    </source>
</evidence>
<keyword evidence="2" id="KW-1003">Cell membrane</keyword>
<organism evidence="8 9">
    <name type="scientific">Pollutimonas bauzanensis</name>
    <dbReference type="NCBI Taxonomy" id="658167"/>
    <lineage>
        <taxon>Bacteria</taxon>
        <taxon>Pseudomonadati</taxon>
        <taxon>Pseudomonadota</taxon>
        <taxon>Betaproteobacteria</taxon>
        <taxon>Burkholderiales</taxon>
        <taxon>Alcaligenaceae</taxon>
        <taxon>Pollutimonas</taxon>
    </lineage>
</organism>
<dbReference type="Gene3D" id="3.60.15.10">
    <property type="entry name" value="Ribonuclease Z/Hydroxyacylglutathione hydrolase-like"/>
    <property type="match status" value="1"/>
</dbReference>
<dbReference type="GO" id="GO:0030420">
    <property type="term" value="P:establishment of competence for transformation"/>
    <property type="evidence" value="ECO:0007669"/>
    <property type="project" value="InterPro"/>
</dbReference>
<proteinExistence type="predicted"/>
<evidence type="ECO:0000259" key="7">
    <source>
        <dbReference type="SMART" id="SM00849"/>
    </source>
</evidence>
<dbReference type="AlphaFoldDB" id="A0A1M5YG91"/>
<reference evidence="8 9" key="1">
    <citation type="submission" date="2016-11" db="EMBL/GenBank/DDBJ databases">
        <authorList>
            <person name="Jaros S."/>
            <person name="Januszkiewicz K."/>
            <person name="Wedrychowicz H."/>
        </authorList>
    </citation>
    <scope>NUCLEOTIDE SEQUENCE [LARGE SCALE GENOMIC DNA]</scope>
    <source>
        <strain evidence="8 9">CGMCC 1.10190</strain>
    </source>
</reference>
<dbReference type="CDD" id="cd07731">
    <property type="entry name" value="ComA-like_MBL-fold"/>
    <property type="match status" value="1"/>
</dbReference>
<accession>A0A1M5YG91</accession>
<keyword evidence="3 6" id="KW-0812">Transmembrane</keyword>
<feature type="transmembrane region" description="Helical" evidence="6">
    <location>
        <begin position="415"/>
        <end position="434"/>
    </location>
</feature>
<comment type="subcellular location">
    <subcellularLocation>
        <location evidence="1">Cell membrane</location>
        <topology evidence="1">Multi-pass membrane protein</topology>
    </subcellularLocation>
</comment>
<feature type="transmembrane region" description="Helical" evidence="6">
    <location>
        <begin position="307"/>
        <end position="326"/>
    </location>
</feature>
<name>A0A1M5YG91_9BURK</name>
<evidence type="ECO:0000256" key="3">
    <source>
        <dbReference type="ARBA" id="ARBA00022692"/>
    </source>
</evidence>
<feature type="transmembrane region" description="Helical" evidence="6">
    <location>
        <begin position="446"/>
        <end position="469"/>
    </location>
</feature>
<keyword evidence="4 6" id="KW-1133">Transmembrane helix</keyword>
<dbReference type="SUPFAM" id="SSF56281">
    <property type="entry name" value="Metallo-hydrolase/oxidoreductase"/>
    <property type="match status" value="1"/>
</dbReference>
<feature type="domain" description="Metallo-beta-lactamase" evidence="7">
    <location>
        <begin position="566"/>
        <end position="768"/>
    </location>
</feature>
<feature type="transmembrane region" description="Helical" evidence="6">
    <location>
        <begin position="481"/>
        <end position="499"/>
    </location>
</feature>
<evidence type="ECO:0000256" key="6">
    <source>
        <dbReference type="SAM" id="Phobius"/>
    </source>
</evidence>
<feature type="transmembrane region" description="Helical" evidence="6">
    <location>
        <begin position="332"/>
        <end position="348"/>
    </location>
</feature>
<dbReference type="OrthoDB" id="9761531at2"/>
<dbReference type="InterPro" id="IPR004477">
    <property type="entry name" value="ComEC_N"/>
</dbReference>
<keyword evidence="9" id="KW-1185">Reference proteome</keyword>
<dbReference type="Proteomes" id="UP000184226">
    <property type="component" value="Unassembled WGS sequence"/>
</dbReference>
<dbReference type="Pfam" id="PF00753">
    <property type="entry name" value="Lactamase_B"/>
    <property type="match status" value="1"/>
</dbReference>
<dbReference type="PANTHER" id="PTHR30619">
    <property type="entry name" value="DNA INTERNALIZATION/COMPETENCE PROTEIN COMEC/REC2"/>
    <property type="match status" value="1"/>
</dbReference>
<feature type="transmembrane region" description="Helical" evidence="6">
    <location>
        <begin position="377"/>
        <end position="394"/>
    </location>
</feature>
<dbReference type="Pfam" id="PF03772">
    <property type="entry name" value="Competence"/>
    <property type="match status" value="1"/>
</dbReference>
<evidence type="ECO:0000313" key="8">
    <source>
        <dbReference type="EMBL" id="SHI10523.1"/>
    </source>
</evidence>
<feature type="transmembrane region" description="Helical" evidence="6">
    <location>
        <begin position="505"/>
        <end position="525"/>
    </location>
</feature>
<dbReference type="InterPro" id="IPR001279">
    <property type="entry name" value="Metallo-B-lactamas"/>
</dbReference>
<evidence type="ECO:0000256" key="2">
    <source>
        <dbReference type="ARBA" id="ARBA00022475"/>
    </source>
</evidence>
<evidence type="ECO:0000256" key="5">
    <source>
        <dbReference type="ARBA" id="ARBA00023136"/>
    </source>
</evidence>
<dbReference type="NCBIfam" id="TIGR00360">
    <property type="entry name" value="ComEC_N-term"/>
    <property type="match status" value="1"/>
</dbReference>
<sequence length="831" mass="88715">MTGRICLLAFVAATGAAHGLPYLPDHVIWAGALALAVLVSIAVFSLAGRHRWHVLLPLWAGIAGLLVAVARAEHRLADSLDSANENRVSRVVLRVAALPRLDPDSRQFEAEVISSMPAGVPSRIQVTWAAPDWAGPYGRAGRAPADGGYAGFAELAPGQVWRMSLTLKKPHGNRNPHAFDYESHLFAQGIRATGSVRGAPLLLRDEPWASLPVMAQRARHRVRAAMQPYLAGKRYGAVLLALAIGDQASVEASDWQVFNRTGITHLVSISGSHITMIAALGGSLAFWLWRRGRLRGRALAERLPAQVAAALAALLVAWLYCLLAGWGVPARRTFLMLAVVAAAYLLRLPMDASRLLPLAAFAVVLLDPWALLASGFWLSFGAVAVLMASAGWWGRPLGPRPASRWRRWRLLLAKAAGLQLAITAGLMPLLALVFHEVSLAAPLANAYAIALVSLVITPLSLLAAGAALVPGLEPLAAASAWLGHAVLEIMMAPTAWLAASGAASFTAAAAPPWATLLALLGLCLASTPRGIPSRNMAWLLMLPALLWAPKRPPEGGWDLYALDVGQAGAIVIQTASHVLLFDTGLRSSAASDDGARAILPFLRSQGIRKLDVMVISHADIDHAGGARSLLQALPVGQSYSSFDVRGYLAREARLLGAPGQLPPLPLAMSPCGQGMGWRVDGVAFEFLWPLEPAAASPPAQDRQRNSRGCVLRVRGRHHSILLPGDIGAAQEASLLDRGLQPVDVVLAAHHGSRNSSSRQFVDAVQAAHVIAQAGWWNRYGHPSPVVERRWQDAGAAFWRTDRDGAVTLRSRATGLSAHGERQFAPRYWQGQ</sequence>
<dbReference type="InterPro" id="IPR035681">
    <property type="entry name" value="ComA-like_MBL"/>
</dbReference>
<dbReference type="GO" id="GO:0005886">
    <property type="term" value="C:plasma membrane"/>
    <property type="evidence" value="ECO:0007669"/>
    <property type="project" value="UniProtKB-SubCell"/>
</dbReference>
<evidence type="ECO:0000256" key="1">
    <source>
        <dbReference type="ARBA" id="ARBA00004651"/>
    </source>
</evidence>
<dbReference type="SMART" id="SM00849">
    <property type="entry name" value="Lactamase_B"/>
    <property type="match status" value="1"/>
</dbReference>
<dbReference type="InterPro" id="IPR052159">
    <property type="entry name" value="Competence_DNA_uptake"/>
</dbReference>
<dbReference type="PANTHER" id="PTHR30619:SF1">
    <property type="entry name" value="RECOMBINATION PROTEIN 2"/>
    <property type="match status" value="1"/>
</dbReference>
<dbReference type="EMBL" id="FQXE01000009">
    <property type="protein sequence ID" value="SHI10523.1"/>
    <property type="molecule type" value="Genomic_DNA"/>
</dbReference>
<dbReference type="Pfam" id="PF13567">
    <property type="entry name" value="DUF4131"/>
    <property type="match status" value="1"/>
</dbReference>
<dbReference type="InterPro" id="IPR025405">
    <property type="entry name" value="DUF4131"/>
</dbReference>
<keyword evidence="5 6" id="KW-0472">Membrane</keyword>
<feature type="transmembrane region" description="Helical" evidence="6">
    <location>
        <begin position="27"/>
        <end position="47"/>
    </location>
</feature>
<dbReference type="InterPro" id="IPR004797">
    <property type="entry name" value="Competence_ComEC/Rec2"/>
</dbReference>
<protein>
    <submittedName>
        <fullName evidence="8">Competence protein ComEC</fullName>
    </submittedName>
</protein>
<dbReference type="STRING" id="658167.SAMN04488135_10930"/>
<gene>
    <name evidence="8" type="ORF">SAMN04488135_10930</name>
</gene>
<dbReference type="NCBIfam" id="TIGR00361">
    <property type="entry name" value="ComEC_Rec2"/>
    <property type="match status" value="1"/>
</dbReference>
<dbReference type="RefSeq" id="WP_073105097.1">
    <property type="nucleotide sequence ID" value="NZ_FQXE01000009.1"/>
</dbReference>
<evidence type="ECO:0000256" key="4">
    <source>
        <dbReference type="ARBA" id="ARBA00022989"/>
    </source>
</evidence>